<feature type="region of interest" description="Disordered" evidence="1">
    <location>
        <begin position="1"/>
        <end position="38"/>
    </location>
</feature>
<comment type="caution">
    <text evidence="2">The sequence shown here is derived from an EMBL/GenBank/DDBJ whole genome shotgun (WGS) entry which is preliminary data.</text>
</comment>
<reference evidence="2" key="1">
    <citation type="submission" date="2021-10" db="EMBL/GenBank/DDBJ databases">
        <title>Melipona bicolor Genome sequencing and assembly.</title>
        <authorList>
            <person name="Araujo N.S."/>
            <person name="Arias M.C."/>
        </authorList>
    </citation>
    <scope>NUCLEOTIDE SEQUENCE</scope>
    <source>
        <strain evidence="2">USP_2M_L1-L4_2017</strain>
        <tissue evidence="2">Whole body</tissue>
    </source>
</reference>
<evidence type="ECO:0000313" key="2">
    <source>
        <dbReference type="EMBL" id="KAK1124117.1"/>
    </source>
</evidence>
<evidence type="ECO:0000256" key="1">
    <source>
        <dbReference type="SAM" id="MobiDB-lite"/>
    </source>
</evidence>
<accession>A0AA40FSD3</accession>
<gene>
    <name evidence="2" type="ORF">K0M31_007141</name>
</gene>
<dbReference type="Proteomes" id="UP001177670">
    <property type="component" value="Unassembled WGS sequence"/>
</dbReference>
<protein>
    <submittedName>
        <fullName evidence="2">Uncharacterized protein</fullName>
    </submittedName>
</protein>
<dbReference type="EMBL" id="JAHYIQ010000019">
    <property type="protein sequence ID" value="KAK1124117.1"/>
    <property type="molecule type" value="Genomic_DNA"/>
</dbReference>
<organism evidence="2 3">
    <name type="scientific">Melipona bicolor</name>
    <dbReference type="NCBI Taxonomy" id="60889"/>
    <lineage>
        <taxon>Eukaryota</taxon>
        <taxon>Metazoa</taxon>
        <taxon>Ecdysozoa</taxon>
        <taxon>Arthropoda</taxon>
        <taxon>Hexapoda</taxon>
        <taxon>Insecta</taxon>
        <taxon>Pterygota</taxon>
        <taxon>Neoptera</taxon>
        <taxon>Endopterygota</taxon>
        <taxon>Hymenoptera</taxon>
        <taxon>Apocrita</taxon>
        <taxon>Aculeata</taxon>
        <taxon>Apoidea</taxon>
        <taxon>Anthophila</taxon>
        <taxon>Apidae</taxon>
        <taxon>Melipona</taxon>
    </lineage>
</organism>
<feature type="compositionally biased region" description="Basic and acidic residues" evidence="1">
    <location>
        <begin position="15"/>
        <end position="31"/>
    </location>
</feature>
<dbReference type="AlphaFoldDB" id="A0AA40FSD3"/>
<proteinExistence type="predicted"/>
<feature type="compositionally biased region" description="Basic residues" evidence="1">
    <location>
        <begin position="1"/>
        <end position="14"/>
    </location>
</feature>
<keyword evidence="3" id="KW-1185">Reference proteome</keyword>
<sequence>MTNPKTKKSQQKAKSRTDNYIEKNAAKKTEAPKIQAEQKTQCTKALTYEELLQQDKNLNQKIEDLQKGRNFKHP</sequence>
<evidence type="ECO:0000313" key="3">
    <source>
        <dbReference type="Proteomes" id="UP001177670"/>
    </source>
</evidence>
<name>A0AA40FSD3_9HYME</name>